<protein>
    <submittedName>
        <fullName evidence="2">Uncharacterized protein</fullName>
    </submittedName>
</protein>
<reference evidence="3" key="1">
    <citation type="submission" date="2020-06" db="EMBL/GenBank/DDBJ databases">
        <title>Nostoc edaphicum CCNP1411 genome.</title>
        <authorList>
            <person name="Fidor A."/>
            <person name="Grabski M."/>
            <person name="Gawor J."/>
            <person name="Gromadka R."/>
            <person name="Wegrzyn G."/>
            <person name="Mazur-Marzec H."/>
        </authorList>
    </citation>
    <scope>NUCLEOTIDE SEQUENCE [LARGE SCALE GENOMIC DNA]</scope>
    <source>
        <strain evidence="3">CCNP1411</strain>
    </source>
</reference>
<evidence type="ECO:0000256" key="1">
    <source>
        <dbReference type="SAM" id="MobiDB-lite"/>
    </source>
</evidence>
<sequence>MPNRSNFTFYSARAKRPASANGTQHCFGEREKPKAADVALRVKSSRGMG</sequence>
<name>A0A7D7QKC7_9NOSO</name>
<accession>A0A7D7QKC7</accession>
<dbReference type="RefSeq" id="WP_181932096.1">
    <property type="nucleotide sequence ID" value="NZ_CP054698.1"/>
</dbReference>
<dbReference type="AlphaFoldDB" id="A0A7D7QKC7"/>
<gene>
    <name evidence="2" type="ORF">HUN01_15965</name>
</gene>
<dbReference type="EMBL" id="CP054698">
    <property type="protein sequence ID" value="QMS89024.1"/>
    <property type="molecule type" value="Genomic_DNA"/>
</dbReference>
<feature type="region of interest" description="Disordered" evidence="1">
    <location>
        <begin position="13"/>
        <end position="49"/>
    </location>
</feature>
<evidence type="ECO:0000313" key="2">
    <source>
        <dbReference type="EMBL" id="QMS89024.1"/>
    </source>
</evidence>
<dbReference type="Proteomes" id="UP000514713">
    <property type="component" value="Chromosome"/>
</dbReference>
<evidence type="ECO:0000313" key="3">
    <source>
        <dbReference type="Proteomes" id="UP000514713"/>
    </source>
</evidence>
<proteinExistence type="predicted"/>
<keyword evidence="3" id="KW-1185">Reference proteome</keyword>
<organism evidence="2 3">
    <name type="scientific">Nostoc edaphicum CCNP1411</name>
    <dbReference type="NCBI Taxonomy" id="1472755"/>
    <lineage>
        <taxon>Bacteria</taxon>
        <taxon>Bacillati</taxon>
        <taxon>Cyanobacteriota</taxon>
        <taxon>Cyanophyceae</taxon>
        <taxon>Nostocales</taxon>
        <taxon>Nostocaceae</taxon>
        <taxon>Nostoc</taxon>
    </lineage>
</organism>
<dbReference type="KEGG" id="ned:HUN01_15965"/>